<dbReference type="PANTHER" id="PTHR43673:SF10">
    <property type="entry name" value="NADH DEHYDROGENASE_NAD(P)H NITROREDUCTASE XCC3605-RELATED"/>
    <property type="match status" value="1"/>
</dbReference>
<feature type="domain" description="Nitroreductase" evidence="4">
    <location>
        <begin position="23"/>
        <end position="67"/>
    </location>
</feature>
<dbReference type="EMBL" id="RYZH01000014">
    <property type="protein sequence ID" value="RUL88111.1"/>
    <property type="molecule type" value="Genomic_DNA"/>
</dbReference>
<feature type="domain" description="Nitroreductase" evidence="4">
    <location>
        <begin position="80"/>
        <end position="163"/>
    </location>
</feature>
<evidence type="ECO:0000259" key="4">
    <source>
        <dbReference type="Pfam" id="PF00881"/>
    </source>
</evidence>
<accession>A0A432ML26</accession>
<sequence>MGQHPNPLTVRKADHPIEPIFLKRWSPRAMSGEPVSQDELMRLFEAARWAPSTRNEQEWRFLFARNGSAHWPTFFDLLSPGNQTWCDRAAVLVVVLAHRFFSNTGAPNPVHLFDAGAAWENLALQGAMMGLVVHGMAGFDFEKARTALNVPDEFAVAAMIAIGRPGDPSSLPPDLQQRETPSMRRPVSQSVCEGPFSFG</sequence>
<proteinExistence type="inferred from homology"/>
<dbReference type="SUPFAM" id="SSF55469">
    <property type="entry name" value="FMN-dependent nitroreductase-like"/>
    <property type="match status" value="1"/>
</dbReference>
<dbReference type="Gene3D" id="3.40.109.10">
    <property type="entry name" value="NADH Oxidase"/>
    <property type="match status" value="1"/>
</dbReference>
<dbReference type="Pfam" id="PF00881">
    <property type="entry name" value="Nitroreductase"/>
    <property type="match status" value="2"/>
</dbReference>
<dbReference type="InterPro" id="IPR029479">
    <property type="entry name" value="Nitroreductase"/>
</dbReference>
<dbReference type="OrthoDB" id="9782629at2"/>
<dbReference type="InterPro" id="IPR000415">
    <property type="entry name" value="Nitroreductase-like"/>
</dbReference>
<name>A0A432ML26_9BACT</name>
<dbReference type="AlphaFoldDB" id="A0A432ML26"/>
<evidence type="ECO:0000313" key="6">
    <source>
        <dbReference type="Proteomes" id="UP000280296"/>
    </source>
</evidence>
<evidence type="ECO:0000313" key="5">
    <source>
        <dbReference type="EMBL" id="RUL88111.1"/>
    </source>
</evidence>
<feature type="region of interest" description="Disordered" evidence="3">
    <location>
        <begin position="165"/>
        <end position="199"/>
    </location>
</feature>
<comment type="similarity">
    <text evidence="1">Belongs to the nitroreductase family.</text>
</comment>
<evidence type="ECO:0000256" key="3">
    <source>
        <dbReference type="SAM" id="MobiDB-lite"/>
    </source>
</evidence>
<dbReference type="PANTHER" id="PTHR43673">
    <property type="entry name" value="NAD(P)H NITROREDUCTASE YDGI-RELATED"/>
    <property type="match status" value="1"/>
</dbReference>
<evidence type="ECO:0000256" key="1">
    <source>
        <dbReference type="ARBA" id="ARBA00007118"/>
    </source>
</evidence>
<dbReference type="Proteomes" id="UP000280296">
    <property type="component" value="Unassembled WGS sequence"/>
</dbReference>
<dbReference type="GO" id="GO:0016491">
    <property type="term" value="F:oxidoreductase activity"/>
    <property type="evidence" value="ECO:0007669"/>
    <property type="project" value="UniProtKB-KW"/>
</dbReference>
<dbReference type="RefSeq" id="WP_126725020.1">
    <property type="nucleotide sequence ID" value="NZ_RYZH01000014.1"/>
</dbReference>
<evidence type="ECO:0000256" key="2">
    <source>
        <dbReference type="ARBA" id="ARBA00023002"/>
    </source>
</evidence>
<organism evidence="5 6">
    <name type="scientific">Tautonia sociabilis</name>
    <dbReference type="NCBI Taxonomy" id="2080755"/>
    <lineage>
        <taxon>Bacteria</taxon>
        <taxon>Pseudomonadati</taxon>
        <taxon>Planctomycetota</taxon>
        <taxon>Planctomycetia</taxon>
        <taxon>Isosphaerales</taxon>
        <taxon>Isosphaeraceae</taxon>
        <taxon>Tautonia</taxon>
    </lineage>
</organism>
<gene>
    <name evidence="5" type="ORF">TsocGM_09240</name>
</gene>
<keyword evidence="2" id="KW-0560">Oxidoreductase</keyword>
<reference evidence="5 6" key="2">
    <citation type="submission" date="2019-01" db="EMBL/GenBank/DDBJ databases">
        <title>Tautonia sociabilis, a novel thermotolerant planctomycete of Isosphaeraceae family, isolated from a 4000 m deep subterranean habitat.</title>
        <authorList>
            <person name="Kovaleva O.L."/>
            <person name="Elcheninov A.G."/>
            <person name="Van Heerden E."/>
            <person name="Toshchakov S.V."/>
            <person name="Novikov A."/>
            <person name="Bonch-Osmolovskaya E.A."/>
            <person name="Kublanov I.V."/>
        </authorList>
    </citation>
    <scope>NUCLEOTIDE SEQUENCE [LARGE SCALE GENOMIC DNA]</scope>
    <source>
        <strain evidence="5 6">GM2012</strain>
    </source>
</reference>
<protein>
    <submittedName>
        <fullName evidence="5">Nitroreductase</fullName>
    </submittedName>
</protein>
<reference evidence="5 6" key="1">
    <citation type="submission" date="2018-12" db="EMBL/GenBank/DDBJ databases">
        <authorList>
            <person name="Toschakov S.V."/>
        </authorList>
    </citation>
    <scope>NUCLEOTIDE SEQUENCE [LARGE SCALE GENOMIC DNA]</scope>
    <source>
        <strain evidence="5 6">GM2012</strain>
    </source>
</reference>
<dbReference type="CDD" id="cd02138">
    <property type="entry name" value="TdsD-like"/>
    <property type="match status" value="1"/>
</dbReference>
<comment type="caution">
    <text evidence="5">The sequence shown here is derived from an EMBL/GenBank/DDBJ whole genome shotgun (WGS) entry which is preliminary data.</text>
</comment>
<keyword evidence="6" id="KW-1185">Reference proteome</keyword>